<feature type="transmembrane region" description="Helical" evidence="7">
    <location>
        <begin position="20"/>
        <end position="44"/>
    </location>
</feature>
<evidence type="ECO:0000256" key="1">
    <source>
        <dbReference type="ARBA" id="ARBA00004651"/>
    </source>
</evidence>
<dbReference type="RefSeq" id="WP_006503867.1">
    <property type="nucleotide sequence ID" value="NZ_BAGZ01000019.1"/>
</dbReference>
<keyword evidence="4 7" id="KW-0812">Transmembrane</keyword>
<comment type="caution">
    <text evidence="10">The sequence shown here is derived from an EMBL/GenBank/DDBJ whole genome shotgun (WGS) entry which is preliminary data.</text>
</comment>
<feature type="transmembrane region" description="Helical" evidence="7">
    <location>
        <begin position="138"/>
        <end position="157"/>
    </location>
</feature>
<feature type="transmembrane region" description="Helical" evidence="7">
    <location>
        <begin position="411"/>
        <end position="433"/>
    </location>
</feature>
<reference evidence="10 11" key="1">
    <citation type="submission" date="2012-08" db="EMBL/GenBank/DDBJ databases">
        <title>Whole genome shotgun sequence of Austwickia chelonae NBRC 105200.</title>
        <authorList>
            <person name="Yoshida I."/>
            <person name="Hosoyama A."/>
            <person name="Tsuchikane K."/>
            <person name="Katsumata H."/>
            <person name="Ando Y."/>
            <person name="Ohji S."/>
            <person name="Hamada M."/>
            <person name="Tamura T."/>
            <person name="Yamazoe A."/>
            <person name="Yamazaki S."/>
            <person name="Fujita N."/>
        </authorList>
    </citation>
    <scope>NUCLEOTIDE SEQUENCE [LARGE SCALE GENOMIC DNA]</scope>
    <source>
        <strain evidence="10 11">NBRC 105200</strain>
    </source>
</reference>
<evidence type="ECO:0000256" key="3">
    <source>
        <dbReference type="ARBA" id="ARBA00022475"/>
    </source>
</evidence>
<dbReference type="InterPro" id="IPR000515">
    <property type="entry name" value="MetI-like"/>
</dbReference>
<evidence type="ECO:0000256" key="4">
    <source>
        <dbReference type="ARBA" id="ARBA00022692"/>
    </source>
</evidence>
<keyword evidence="11" id="KW-1185">Reference proteome</keyword>
<feature type="transmembrane region" description="Helical" evidence="7">
    <location>
        <begin position="95"/>
        <end position="118"/>
    </location>
</feature>
<feature type="domain" description="ABC transmembrane type-1" evidence="9">
    <location>
        <begin position="335"/>
        <end position="532"/>
    </location>
</feature>
<dbReference type="PANTHER" id="PTHR30183">
    <property type="entry name" value="MOLYBDENUM TRANSPORT SYSTEM PERMEASE PROTEIN MODB"/>
    <property type="match status" value="1"/>
</dbReference>
<organism evidence="10 11">
    <name type="scientific">Austwickia chelonae NBRC 105200</name>
    <dbReference type="NCBI Taxonomy" id="1184607"/>
    <lineage>
        <taxon>Bacteria</taxon>
        <taxon>Bacillati</taxon>
        <taxon>Actinomycetota</taxon>
        <taxon>Actinomycetes</taxon>
        <taxon>Micrococcales</taxon>
        <taxon>Dermatophilaceae</taxon>
        <taxon>Austwickia</taxon>
    </lineage>
</organism>
<name>K6VUV7_9MICO</name>
<dbReference type="PANTHER" id="PTHR30183:SF7">
    <property type="entry name" value="FERRIC TRANSPORT SYSTEM PERMEASE PROTEIN FBPB 1-RELATED"/>
    <property type="match status" value="1"/>
</dbReference>
<dbReference type="GO" id="GO:0005886">
    <property type="term" value="C:plasma membrane"/>
    <property type="evidence" value="ECO:0007669"/>
    <property type="project" value="UniProtKB-SubCell"/>
</dbReference>
<feature type="domain" description="ABC transmembrane type-1" evidence="9">
    <location>
        <begin position="61"/>
        <end position="262"/>
    </location>
</feature>
<keyword evidence="5 7" id="KW-1133">Transmembrane helix</keyword>
<dbReference type="OrthoDB" id="9804629at2"/>
<keyword evidence="6 7" id="KW-0472">Membrane</keyword>
<feature type="transmembrane region" description="Helical" evidence="7">
    <location>
        <begin position="339"/>
        <end position="361"/>
    </location>
</feature>
<evidence type="ECO:0000313" key="11">
    <source>
        <dbReference type="Proteomes" id="UP000008495"/>
    </source>
</evidence>
<dbReference type="SUPFAM" id="SSF161098">
    <property type="entry name" value="MetI-like"/>
    <property type="match status" value="2"/>
</dbReference>
<evidence type="ECO:0000256" key="6">
    <source>
        <dbReference type="ARBA" id="ARBA00023136"/>
    </source>
</evidence>
<dbReference type="CDD" id="cd06261">
    <property type="entry name" value="TM_PBP2"/>
    <property type="match status" value="2"/>
</dbReference>
<dbReference type="eggNOG" id="COG1178">
    <property type="taxonomic scope" value="Bacteria"/>
</dbReference>
<feature type="transmembrane region" description="Helical" evidence="7">
    <location>
        <begin position="373"/>
        <end position="391"/>
    </location>
</feature>
<proteinExistence type="inferred from homology"/>
<feature type="region of interest" description="Disordered" evidence="8">
    <location>
        <begin position="537"/>
        <end position="563"/>
    </location>
</feature>
<keyword evidence="2 7" id="KW-0813">Transport</keyword>
<dbReference type="GO" id="GO:0055085">
    <property type="term" value="P:transmembrane transport"/>
    <property type="evidence" value="ECO:0007669"/>
    <property type="project" value="InterPro"/>
</dbReference>
<protein>
    <submittedName>
        <fullName evidence="10">Putative ABC transporter permease protein</fullName>
    </submittedName>
</protein>
<comment type="subcellular location">
    <subcellularLocation>
        <location evidence="1 7">Cell membrane</location>
        <topology evidence="1 7">Multi-pass membrane protein</topology>
    </subcellularLocation>
</comment>
<dbReference type="EMBL" id="BAGZ01000019">
    <property type="protein sequence ID" value="GAB79110.1"/>
    <property type="molecule type" value="Genomic_DNA"/>
</dbReference>
<feature type="compositionally biased region" description="Low complexity" evidence="8">
    <location>
        <begin position="537"/>
        <end position="556"/>
    </location>
</feature>
<accession>K6VUV7</accession>
<feature type="transmembrane region" description="Helical" evidence="7">
    <location>
        <begin position="283"/>
        <end position="313"/>
    </location>
</feature>
<gene>
    <name evidence="10" type="ORF">AUCHE_19_00140</name>
</gene>
<dbReference type="STRING" id="100225.SAMN05421595_2970"/>
<dbReference type="Pfam" id="PF00528">
    <property type="entry name" value="BPD_transp_1"/>
    <property type="match status" value="2"/>
</dbReference>
<feature type="transmembrane region" description="Helical" evidence="7">
    <location>
        <begin position="195"/>
        <end position="220"/>
    </location>
</feature>
<dbReference type="InterPro" id="IPR035906">
    <property type="entry name" value="MetI-like_sf"/>
</dbReference>
<feature type="transmembrane region" description="Helical" evidence="7">
    <location>
        <begin position="64"/>
        <end position="83"/>
    </location>
</feature>
<sequence>MTGPATHRPGVTFHDHRSSWWWSAALGGVLVVLLTPVTTVLVTADGRDAVARLLGGGALVLRNTLVMATLVAVCGTLLAWACAHAHQHAFRGRRLVHLLCLTPLLLPPPTIALALLVLVGHNGIVNRQWAPGGEIYGLPGLVISSTLSAFPFAYLIVLHSLNARDLRVSESAADLGASRGRVLVDVELRELRPTLAVSFLVLFAEAVTDLADPLVIGGGYTVLSTRLFEAATAENDVADAIAHAAALVVPWLFIAVAVHRLGGSPRPALRRQIAPVRRPARGWSRLSVTVQVVVAAAITSASAVVVSASVGLIGDDGPTLEHVAAVLTGPWQNALADTVFLGLCATLCTLPLGFCLGWHLAERPTSLPARLTVALHALPPLVCGLAAWVAITRWSVPVAAALPAGVPVGEALTWIALLVVAVTASLPGNALAVSERLRRLPPSYVEAAHVLGARRRDVVRDVVLPQARPVLLGEIPTTLARSLSALAPAALLATARTPLLPVDLVTAAEAGRLSSACAMAVVLGVLVGSAAWSTAPARPSAPAPAGARPSAATAPSLPRRTCP</sequence>
<evidence type="ECO:0000259" key="9">
    <source>
        <dbReference type="PROSITE" id="PS50928"/>
    </source>
</evidence>
<evidence type="ECO:0000256" key="2">
    <source>
        <dbReference type="ARBA" id="ARBA00022448"/>
    </source>
</evidence>
<dbReference type="PROSITE" id="PS50928">
    <property type="entry name" value="ABC_TM1"/>
    <property type="match status" value="2"/>
</dbReference>
<evidence type="ECO:0000313" key="10">
    <source>
        <dbReference type="EMBL" id="GAB79110.1"/>
    </source>
</evidence>
<dbReference type="Gene3D" id="1.10.3720.10">
    <property type="entry name" value="MetI-like"/>
    <property type="match status" value="2"/>
</dbReference>
<evidence type="ECO:0000256" key="8">
    <source>
        <dbReference type="SAM" id="MobiDB-lite"/>
    </source>
</evidence>
<feature type="transmembrane region" description="Helical" evidence="7">
    <location>
        <begin position="240"/>
        <end position="262"/>
    </location>
</feature>
<dbReference type="Proteomes" id="UP000008495">
    <property type="component" value="Unassembled WGS sequence"/>
</dbReference>
<keyword evidence="3" id="KW-1003">Cell membrane</keyword>
<evidence type="ECO:0000256" key="5">
    <source>
        <dbReference type="ARBA" id="ARBA00022989"/>
    </source>
</evidence>
<evidence type="ECO:0000256" key="7">
    <source>
        <dbReference type="RuleBase" id="RU363032"/>
    </source>
</evidence>
<comment type="similarity">
    <text evidence="7">Belongs to the binding-protein-dependent transport system permease family.</text>
</comment>
<dbReference type="AlphaFoldDB" id="K6VUV7"/>